<evidence type="ECO:0000313" key="1">
    <source>
        <dbReference type="EMBL" id="BBL81095.1"/>
    </source>
</evidence>
<accession>A0A510HNP2</accession>
<name>A0A510HNP2_9ACTN</name>
<dbReference type="AlphaFoldDB" id="A0A510HNP2"/>
<proteinExistence type="predicted"/>
<dbReference type="Proteomes" id="UP000318065">
    <property type="component" value="Chromosome"/>
</dbReference>
<keyword evidence="2" id="KW-1185">Reference proteome</keyword>
<organism evidence="1 2">
    <name type="scientific">Rubrobacter xylanophilus</name>
    <dbReference type="NCBI Taxonomy" id="49319"/>
    <lineage>
        <taxon>Bacteria</taxon>
        <taxon>Bacillati</taxon>
        <taxon>Actinomycetota</taxon>
        <taxon>Rubrobacteria</taxon>
        <taxon>Rubrobacterales</taxon>
        <taxon>Rubrobacteraceae</taxon>
        <taxon>Rubrobacter</taxon>
    </lineage>
</organism>
<dbReference type="EMBL" id="AP019791">
    <property type="protein sequence ID" value="BBL81095.1"/>
    <property type="molecule type" value="Genomic_DNA"/>
</dbReference>
<reference evidence="1" key="1">
    <citation type="journal article" date="2019" name="Microbiol. Resour. Announc.">
        <title>Complete Genome Sequence of Rubrobacter xylanophilus Strain AA3-22, Isolated from Arima Onsen in Japan.</title>
        <authorList>
            <person name="Tomariguchi N."/>
            <person name="Miyazaki K."/>
        </authorList>
    </citation>
    <scope>NUCLEOTIDE SEQUENCE [LARGE SCALE GENOMIC DNA]</scope>
    <source>
        <strain evidence="1">AA3-22</strain>
    </source>
</reference>
<gene>
    <name evidence="1" type="ORF">RxyAA322_29490</name>
</gene>
<evidence type="ECO:0000313" key="2">
    <source>
        <dbReference type="Proteomes" id="UP000318065"/>
    </source>
</evidence>
<sequence length="73" mass="8290">MSASTIPPATRYTTFVPPRLLRGSLRILLTLPKTSLPYTFPPQGMLARLRRRGAVNRATLQRAGEEERREPEQ</sequence>
<protein>
    <submittedName>
        <fullName evidence="1">Uncharacterized protein</fullName>
    </submittedName>
</protein>